<name>A0A835J760_9ROSI</name>
<evidence type="ECO:0000313" key="2">
    <source>
        <dbReference type="Proteomes" id="UP000657918"/>
    </source>
</evidence>
<dbReference type="AlphaFoldDB" id="A0A835J760"/>
<protein>
    <submittedName>
        <fullName evidence="1">Uncharacterized protein</fullName>
    </submittedName>
</protein>
<evidence type="ECO:0000313" key="1">
    <source>
        <dbReference type="EMBL" id="KAF9664031.1"/>
    </source>
</evidence>
<sequence length="83" mass="9797">MKELELEIKRGRAKNEVNEFRVRLWDGSKVLWKHTLIGQLKPVLTVSRSPDDNNYFLLYMLDGINKQDIQLSPDMQKLLLRSL</sequence>
<organism evidence="1 2">
    <name type="scientific">Salix dunnii</name>
    <dbReference type="NCBI Taxonomy" id="1413687"/>
    <lineage>
        <taxon>Eukaryota</taxon>
        <taxon>Viridiplantae</taxon>
        <taxon>Streptophyta</taxon>
        <taxon>Embryophyta</taxon>
        <taxon>Tracheophyta</taxon>
        <taxon>Spermatophyta</taxon>
        <taxon>Magnoliopsida</taxon>
        <taxon>eudicotyledons</taxon>
        <taxon>Gunneridae</taxon>
        <taxon>Pentapetalae</taxon>
        <taxon>rosids</taxon>
        <taxon>fabids</taxon>
        <taxon>Malpighiales</taxon>
        <taxon>Salicaceae</taxon>
        <taxon>Saliceae</taxon>
        <taxon>Salix</taxon>
    </lineage>
</organism>
<accession>A0A835J760</accession>
<comment type="caution">
    <text evidence="1">The sequence shown here is derived from an EMBL/GenBank/DDBJ whole genome shotgun (WGS) entry which is preliminary data.</text>
</comment>
<dbReference type="Proteomes" id="UP000657918">
    <property type="component" value="Unassembled WGS sequence"/>
</dbReference>
<dbReference type="EMBL" id="JADGMS010000017">
    <property type="protein sequence ID" value="KAF9664031.1"/>
    <property type="molecule type" value="Genomic_DNA"/>
</dbReference>
<keyword evidence="2" id="KW-1185">Reference proteome</keyword>
<gene>
    <name evidence="1" type="ORF">SADUNF_Sadunf17G0113800</name>
</gene>
<reference evidence="1 2" key="1">
    <citation type="submission" date="2020-10" db="EMBL/GenBank/DDBJ databases">
        <title>Plant Genome Project.</title>
        <authorList>
            <person name="Zhang R.-G."/>
        </authorList>
    </citation>
    <scope>NUCLEOTIDE SEQUENCE [LARGE SCALE GENOMIC DNA]</scope>
    <source>
        <strain evidence="1">FAFU-HL-1</strain>
        <tissue evidence="1">Leaf</tissue>
    </source>
</reference>
<proteinExistence type="predicted"/>